<feature type="compositionally biased region" description="Low complexity" evidence="3">
    <location>
        <begin position="584"/>
        <end position="614"/>
    </location>
</feature>
<dbReference type="CDD" id="cd00086">
    <property type="entry name" value="homeodomain"/>
    <property type="match status" value="1"/>
</dbReference>
<dbReference type="SMART" id="SM00389">
    <property type="entry name" value="HOX"/>
    <property type="match status" value="1"/>
</dbReference>
<feature type="compositionally biased region" description="Polar residues" evidence="3">
    <location>
        <begin position="570"/>
        <end position="582"/>
    </location>
</feature>
<evidence type="ECO:0000313" key="6">
    <source>
        <dbReference type="Proteomes" id="UP000320762"/>
    </source>
</evidence>
<evidence type="ECO:0000256" key="1">
    <source>
        <dbReference type="PROSITE-ProRule" id="PRU00108"/>
    </source>
</evidence>
<gene>
    <name evidence="5" type="ORF">BD626DRAFT_627873</name>
</gene>
<organism evidence="5 6">
    <name type="scientific">Schizophyllum amplum</name>
    <dbReference type="NCBI Taxonomy" id="97359"/>
    <lineage>
        <taxon>Eukaryota</taxon>
        <taxon>Fungi</taxon>
        <taxon>Dikarya</taxon>
        <taxon>Basidiomycota</taxon>
        <taxon>Agaricomycotina</taxon>
        <taxon>Agaricomycetes</taxon>
        <taxon>Agaricomycetidae</taxon>
        <taxon>Agaricales</taxon>
        <taxon>Schizophyllaceae</taxon>
        <taxon>Schizophyllum</taxon>
    </lineage>
</organism>
<comment type="subcellular location">
    <subcellularLocation>
        <location evidence="1 2">Nucleus</location>
    </subcellularLocation>
</comment>
<keyword evidence="1 2" id="KW-0238">DNA-binding</keyword>
<dbReference type="AlphaFoldDB" id="A0A550CM36"/>
<feature type="DNA-binding region" description="Homeobox" evidence="1">
    <location>
        <begin position="348"/>
        <end position="390"/>
    </location>
</feature>
<protein>
    <recommendedName>
        <fullName evidence="4">Homeobox domain-containing protein</fullName>
    </recommendedName>
</protein>
<feature type="region of interest" description="Disordered" evidence="3">
    <location>
        <begin position="1"/>
        <end position="37"/>
    </location>
</feature>
<dbReference type="GO" id="GO:0003677">
    <property type="term" value="F:DNA binding"/>
    <property type="evidence" value="ECO:0007669"/>
    <property type="project" value="UniProtKB-UniRule"/>
</dbReference>
<name>A0A550CM36_9AGAR</name>
<dbReference type="SUPFAM" id="SSF46689">
    <property type="entry name" value="Homeodomain-like"/>
    <property type="match status" value="1"/>
</dbReference>
<accession>A0A550CM36</accession>
<dbReference type="OrthoDB" id="6159439at2759"/>
<dbReference type="PROSITE" id="PS50071">
    <property type="entry name" value="HOMEOBOX_2"/>
    <property type="match status" value="1"/>
</dbReference>
<proteinExistence type="predicted"/>
<evidence type="ECO:0000256" key="3">
    <source>
        <dbReference type="SAM" id="MobiDB-lite"/>
    </source>
</evidence>
<evidence type="ECO:0000313" key="5">
    <source>
        <dbReference type="EMBL" id="TRM65873.1"/>
    </source>
</evidence>
<evidence type="ECO:0000259" key="4">
    <source>
        <dbReference type="PROSITE" id="PS50071"/>
    </source>
</evidence>
<feature type="region of interest" description="Disordered" evidence="3">
    <location>
        <begin position="55"/>
        <end position="95"/>
    </location>
</feature>
<dbReference type="InterPro" id="IPR001356">
    <property type="entry name" value="HD"/>
</dbReference>
<feature type="region of interest" description="Disordered" evidence="3">
    <location>
        <begin position="423"/>
        <end position="460"/>
    </location>
</feature>
<dbReference type="InterPro" id="IPR009057">
    <property type="entry name" value="Homeodomain-like_sf"/>
</dbReference>
<keyword evidence="1 2" id="KW-0371">Homeobox</keyword>
<feature type="region of interest" description="Disordered" evidence="3">
    <location>
        <begin position="565"/>
        <end position="622"/>
    </location>
</feature>
<dbReference type="GO" id="GO:0005634">
    <property type="term" value="C:nucleus"/>
    <property type="evidence" value="ECO:0007669"/>
    <property type="project" value="UniProtKB-SubCell"/>
</dbReference>
<feature type="region of interest" description="Disordered" evidence="3">
    <location>
        <begin position="681"/>
        <end position="704"/>
    </location>
</feature>
<dbReference type="Proteomes" id="UP000320762">
    <property type="component" value="Unassembled WGS sequence"/>
</dbReference>
<keyword evidence="6" id="KW-1185">Reference proteome</keyword>
<sequence length="893" mass="97973">MLGSDLTMLSSDPMDVPMSDVSEPVAKSTPRKCSTCPRPVSHMYRTCDACREKRRNYKRKKAQEKREAFTRVLNSPPSTSTKQQEGSLGKGTVKPGSGYSVLSSFKVGRENNESYTSSSAPGTSSTSLLNFKAKTARSSLLANQSKISKAKDTQKIDQYYKRKVNHTPAAPHEVQSASELYAELKAARAKEAKLEISAFYCIVDVAHNIIGALRRWRSAAKRGGLSFSQPSTLPSSSTPDMQIPRPLSTTALRRRMRPYSLPKEAAQQIVDAYNSAALTLGDLVEETSGSLDADDPLQADVQDYYHSQLKAWMDQAIEQVKEWHTTFTPCEDTRPQALSRGARPLLEEYFKLNAYPTFADKNSLAEHESITFRQVHVWFQNRRSRAKDQGLPLAKPDMSVGWADIDIVEEACYIAAQQTYKRTSSVHAPSPRERSIWRQDYTSSDTSEEEGDEQYSRRPAIAHLTAGRRRKQALPDIDDLVASFDAMNVRDVAYDGIKGRRGYAARQAITYIPPSAPLPSYVDSSRAMLTTAPPSSSLSSAEQNTALLPKRAVARLPKRTCNGPRRCITASESSPEHNSAARTPSLTFSEYSSSSSPSSSPSLSSPLELSASTSVPSAQGQPDATLWASDVAALQSCERLTTAGDCNVPCGEERDLCEHNYRSDSNLHLLPSIPRSISTTWPFRFHPPSQPSTPHTESKSDNYQSSFPTSTFSFAFDTSPRLVPSIEEQRGKAVDAATTLTQLFGPESNAVIMDDTIVFPGLDELALPPVDVDPAAYTGQLDVSVAGWEEYVSLPLCWRNLPFYDATPRIDQGDPAIWTGSESVASRSNADSLAQAEALARRYSPSGDPSIDDLACPRTAYGEDCQRPPTAEFLHIATILESAGQGPITFSSY</sequence>
<reference evidence="5 6" key="1">
    <citation type="journal article" date="2019" name="New Phytol.">
        <title>Comparative genomics reveals unique wood-decay strategies and fruiting body development in the Schizophyllaceae.</title>
        <authorList>
            <person name="Almasi E."/>
            <person name="Sahu N."/>
            <person name="Krizsan K."/>
            <person name="Balint B."/>
            <person name="Kovacs G.M."/>
            <person name="Kiss B."/>
            <person name="Cseklye J."/>
            <person name="Drula E."/>
            <person name="Henrissat B."/>
            <person name="Nagy I."/>
            <person name="Chovatia M."/>
            <person name="Adam C."/>
            <person name="LaButti K."/>
            <person name="Lipzen A."/>
            <person name="Riley R."/>
            <person name="Grigoriev I.V."/>
            <person name="Nagy L.G."/>
        </authorList>
    </citation>
    <scope>NUCLEOTIDE SEQUENCE [LARGE SCALE GENOMIC DNA]</scope>
    <source>
        <strain evidence="5 6">NL-1724</strain>
    </source>
</reference>
<feature type="domain" description="Homeobox" evidence="4">
    <location>
        <begin position="346"/>
        <end position="389"/>
    </location>
</feature>
<evidence type="ECO:0000256" key="2">
    <source>
        <dbReference type="RuleBase" id="RU000682"/>
    </source>
</evidence>
<dbReference type="Gene3D" id="1.10.10.60">
    <property type="entry name" value="Homeodomain-like"/>
    <property type="match status" value="1"/>
</dbReference>
<dbReference type="Pfam" id="PF00046">
    <property type="entry name" value="Homeodomain"/>
    <property type="match status" value="1"/>
</dbReference>
<dbReference type="EMBL" id="VDMD01000004">
    <property type="protein sequence ID" value="TRM65873.1"/>
    <property type="molecule type" value="Genomic_DNA"/>
</dbReference>
<keyword evidence="1 2" id="KW-0539">Nucleus</keyword>
<feature type="compositionally biased region" description="Polar residues" evidence="3">
    <location>
        <begin position="72"/>
        <end position="86"/>
    </location>
</feature>
<comment type="caution">
    <text evidence="5">The sequence shown here is derived from an EMBL/GenBank/DDBJ whole genome shotgun (WGS) entry which is preliminary data.</text>
</comment>